<dbReference type="InterPro" id="IPR035901">
    <property type="entry name" value="GIY-YIG_endonuc_sf"/>
</dbReference>
<protein>
    <recommendedName>
        <fullName evidence="1">GIY-YIG domain-containing protein</fullName>
    </recommendedName>
</protein>
<keyword evidence="3" id="KW-1185">Reference proteome</keyword>
<proteinExistence type="predicted"/>
<feature type="domain" description="GIY-YIG" evidence="1">
    <location>
        <begin position="196"/>
        <end position="283"/>
    </location>
</feature>
<evidence type="ECO:0000313" key="3">
    <source>
        <dbReference type="Proteomes" id="UP000319383"/>
    </source>
</evidence>
<sequence>MELNDLFKSHGIDPKSVIVMRHRPIEPELRKVLPWLAAEHPDTYNAYQQSQGPRLEKSMQRAQYVASFIGHQPSKGLFVGLYKVVNWKEYPRQKFWKMPGAKQLQTFGMLETKREEFLWFNLPLTEFYSAWKGKLVITWPGNERSWWRWAERNTIPIGAIHEQSLLDEKMPSWDELILTWDELPVLPSTWKAVMGQWRGVYYIFDESDGKGYVGSAYGSENILGRWLNYAATGHGGNKLLRQRDCTFFQFSILQRVSPDSEANEVIRLESSWKERLHTREYGLNVN</sequence>
<accession>A0A517ZPX2</accession>
<dbReference type="CDD" id="cd10446">
    <property type="entry name" value="GIY-YIG_unchar_1"/>
    <property type="match status" value="1"/>
</dbReference>
<reference evidence="2 3" key="1">
    <citation type="submission" date="2019-02" db="EMBL/GenBank/DDBJ databases">
        <title>Deep-cultivation of Planctomycetes and their phenomic and genomic characterization uncovers novel biology.</title>
        <authorList>
            <person name="Wiegand S."/>
            <person name="Jogler M."/>
            <person name="Boedeker C."/>
            <person name="Pinto D."/>
            <person name="Vollmers J."/>
            <person name="Rivas-Marin E."/>
            <person name="Kohn T."/>
            <person name="Peeters S.H."/>
            <person name="Heuer A."/>
            <person name="Rast P."/>
            <person name="Oberbeckmann S."/>
            <person name="Bunk B."/>
            <person name="Jeske O."/>
            <person name="Meyerdierks A."/>
            <person name="Storesund J.E."/>
            <person name="Kallscheuer N."/>
            <person name="Luecker S."/>
            <person name="Lage O.M."/>
            <person name="Pohl T."/>
            <person name="Merkel B.J."/>
            <person name="Hornburger P."/>
            <person name="Mueller R.-W."/>
            <person name="Bruemmer F."/>
            <person name="Labrenz M."/>
            <person name="Spormann A.M."/>
            <person name="Op den Camp H."/>
            <person name="Overmann J."/>
            <person name="Amann R."/>
            <person name="Jetten M.S.M."/>
            <person name="Mascher T."/>
            <person name="Medema M.H."/>
            <person name="Devos D.P."/>
            <person name="Kaster A.-K."/>
            <person name="Ovreas L."/>
            <person name="Rohde M."/>
            <person name="Galperin M.Y."/>
            <person name="Jogler C."/>
        </authorList>
    </citation>
    <scope>NUCLEOTIDE SEQUENCE [LARGE SCALE GENOMIC DNA]</scope>
    <source>
        <strain evidence="2 3">Mal52</strain>
    </source>
</reference>
<dbReference type="Gene3D" id="3.40.1440.10">
    <property type="entry name" value="GIY-YIG endonuclease"/>
    <property type="match status" value="1"/>
</dbReference>
<dbReference type="RefSeq" id="WP_145376879.1">
    <property type="nucleotide sequence ID" value="NZ_CP036276.1"/>
</dbReference>
<dbReference type="EMBL" id="CP036276">
    <property type="protein sequence ID" value="QDU44535.1"/>
    <property type="molecule type" value="Genomic_DNA"/>
</dbReference>
<dbReference type="KEGG" id="sdyn:Mal52_30180"/>
<evidence type="ECO:0000313" key="2">
    <source>
        <dbReference type="EMBL" id="QDU44535.1"/>
    </source>
</evidence>
<dbReference type="PROSITE" id="PS50164">
    <property type="entry name" value="GIY_YIG"/>
    <property type="match status" value="1"/>
</dbReference>
<gene>
    <name evidence="2" type="ORF">Mal52_30180</name>
</gene>
<evidence type="ECO:0000259" key="1">
    <source>
        <dbReference type="PROSITE" id="PS50164"/>
    </source>
</evidence>
<dbReference type="SUPFAM" id="SSF82771">
    <property type="entry name" value="GIY-YIG endonuclease"/>
    <property type="match status" value="1"/>
</dbReference>
<dbReference type="Proteomes" id="UP000319383">
    <property type="component" value="Chromosome"/>
</dbReference>
<organism evidence="2 3">
    <name type="scientific">Symmachiella dynata</name>
    <dbReference type="NCBI Taxonomy" id="2527995"/>
    <lineage>
        <taxon>Bacteria</taxon>
        <taxon>Pseudomonadati</taxon>
        <taxon>Planctomycetota</taxon>
        <taxon>Planctomycetia</taxon>
        <taxon>Planctomycetales</taxon>
        <taxon>Planctomycetaceae</taxon>
        <taxon>Symmachiella</taxon>
    </lineage>
</organism>
<dbReference type="Pfam" id="PF01541">
    <property type="entry name" value="GIY-YIG"/>
    <property type="match status" value="1"/>
</dbReference>
<name>A0A517ZPX2_9PLAN</name>
<dbReference type="InterPro" id="IPR000305">
    <property type="entry name" value="GIY-YIG_endonuc"/>
</dbReference>
<dbReference type="AlphaFoldDB" id="A0A517ZPX2"/>